<feature type="transmembrane region" description="Helical" evidence="12">
    <location>
        <begin position="118"/>
        <end position="135"/>
    </location>
</feature>
<protein>
    <submittedName>
        <fullName evidence="14">Cytochrome domain-containing protein</fullName>
    </submittedName>
</protein>
<keyword evidence="3" id="KW-0813">Transport</keyword>
<dbReference type="EMBL" id="JACGWL010000015">
    <property type="protein sequence ID" value="KAK4387231.1"/>
    <property type="molecule type" value="Genomic_DNA"/>
</dbReference>
<evidence type="ECO:0000313" key="15">
    <source>
        <dbReference type="Proteomes" id="UP001289374"/>
    </source>
</evidence>
<feature type="transmembrane region" description="Helical" evidence="12">
    <location>
        <begin position="147"/>
        <end position="169"/>
    </location>
</feature>
<dbReference type="GO" id="GO:0016020">
    <property type="term" value="C:membrane"/>
    <property type="evidence" value="ECO:0007669"/>
    <property type="project" value="UniProtKB-SubCell"/>
</dbReference>
<feature type="region of interest" description="Disordered" evidence="11">
    <location>
        <begin position="219"/>
        <end position="241"/>
    </location>
</feature>
<dbReference type="Gene3D" id="1.20.120.1770">
    <property type="match status" value="1"/>
</dbReference>
<feature type="transmembrane region" description="Helical" evidence="12">
    <location>
        <begin position="78"/>
        <end position="98"/>
    </location>
</feature>
<dbReference type="PANTHER" id="PTHR15422">
    <property type="entry name" value="OS05G0565100 PROTEIN"/>
    <property type="match status" value="1"/>
</dbReference>
<dbReference type="Proteomes" id="UP001289374">
    <property type="component" value="Unassembled WGS sequence"/>
</dbReference>
<feature type="domain" description="Cytochrome b561" evidence="13">
    <location>
        <begin position="75"/>
        <end position="170"/>
    </location>
</feature>
<comment type="caution">
    <text evidence="14">The sequence shown here is derived from an EMBL/GenBank/DDBJ whole genome shotgun (WGS) entry which is preliminary data.</text>
</comment>
<keyword evidence="4" id="KW-0349">Heme</keyword>
<dbReference type="CDD" id="cd08760">
    <property type="entry name" value="Cyt_b561_FRRS1_like"/>
    <property type="match status" value="1"/>
</dbReference>
<dbReference type="SMART" id="SM00665">
    <property type="entry name" value="B561"/>
    <property type="match status" value="1"/>
</dbReference>
<accession>A0AAE2BJ42</accession>
<keyword evidence="9" id="KW-0408">Iron</keyword>
<evidence type="ECO:0000256" key="9">
    <source>
        <dbReference type="ARBA" id="ARBA00023004"/>
    </source>
</evidence>
<evidence type="ECO:0000256" key="10">
    <source>
        <dbReference type="ARBA" id="ARBA00023136"/>
    </source>
</evidence>
<dbReference type="AlphaFoldDB" id="A0AAE2BJ42"/>
<keyword evidence="7" id="KW-0249">Electron transport</keyword>
<reference evidence="14" key="1">
    <citation type="submission" date="2020-06" db="EMBL/GenBank/DDBJ databases">
        <authorList>
            <person name="Li T."/>
            <person name="Hu X."/>
            <person name="Zhang T."/>
            <person name="Song X."/>
            <person name="Zhang H."/>
            <person name="Dai N."/>
            <person name="Sheng W."/>
            <person name="Hou X."/>
            <person name="Wei L."/>
        </authorList>
    </citation>
    <scope>NUCLEOTIDE SEQUENCE</scope>
    <source>
        <strain evidence="14">K16</strain>
        <tissue evidence="14">Leaf</tissue>
    </source>
</reference>
<keyword evidence="10 12" id="KW-0472">Membrane</keyword>
<evidence type="ECO:0000256" key="1">
    <source>
        <dbReference type="ARBA" id="ARBA00001970"/>
    </source>
</evidence>
<evidence type="ECO:0000256" key="8">
    <source>
        <dbReference type="ARBA" id="ARBA00022989"/>
    </source>
</evidence>
<evidence type="ECO:0000256" key="4">
    <source>
        <dbReference type="ARBA" id="ARBA00022617"/>
    </source>
</evidence>
<evidence type="ECO:0000256" key="6">
    <source>
        <dbReference type="ARBA" id="ARBA00022723"/>
    </source>
</evidence>
<dbReference type="GO" id="GO:0020037">
    <property type="term" value="F:heme binding"/>
    <property type="evidence" value="ECO:0007669"/>
    <property type="project" value="TreeGrafter"/>
</dbReference>
<dbReference type="InterPro" id="IPR045150">
    <property type="entry name" value="CYB561D1/2"/>
</dbReference>
<keyword evidence="8 12" id="KW-1133">Transmembrane helix</keyword>
<evidence type="ECO:0000256" key="2">
    <source>
        <dbReference type="ARBA" id="ARBA00004141"/>
    </source>
</evidence>
<dbReference type="GO" id="GO:0046872">
    <property type="term" value="F:metal ion binding"/>
    <property type="evidence" value="ECO:0007669"/>
    <property type="project" value="UniProtKB-KW"/>
</dbReference>
<sequence>MVNHSQMFYQGYFENNMCICHLHGSWWLSALPRRAHVRNLVPVGGSSQGHTAMESVVQSSNKYKITPQLLFEIKVHGFLLWASVGFLMPVLAVLLATAGAVMSIKYFDNSFSNDHQKIGLAFYIIMWLQALIGIFRPHRGSKGRSIWFVLHWLVGISVSLLGVINIYTGLQAYHHRTSKNVRVWTIIFTLHISLILLFYILQEKWTYIQKQGAVLGNKPVQPTDQEMSPSCPEKAAPSQPC</sequence>
<evidence type="ECO:0000256" key="12">
    <source>
        <dbReference type="SAM" id="Phobius"/>
    </source>
</evidence>
<keyword evidence="15" id="KW-1185">Reference proteome</keyword>
<evidence type="ECO:0000256" key="11">
    <source>
        <dbReference type="SAM" id="MobiDB-lite"/>
    </source>
</evidence>
<proteinExistence type="predicted"/>
<name>A0AAE2BJ42_9LAMI</name>
<dbReference type="PANTHER" id="PTHR15422:SF24">
    <property type="entry name" value="DOMON RELATED DOMAIN-CONTAINING PROTEIN"/>
    <property type="match status" value="1"/>
</dbReference>
<evidence type="ECO:0000259" key="13">
    <source>
        <dbReference type="SMART" id="SM00665"/>
    </source>
</evidence>
<evidence type="ECO:0000256" key="3">
    <source>
        <dbReference type="ARBA" id="ARBA00022448"/>
    </source>
</evidence>
<reference evidence="14" key="2">
    <citation type="journal article" date="2024" name="Plant">
        <title>Genomic evolution and insights into agronomic trait innovations of Sesamum species.</title>
        <authorList>
            <person name="Miao H."/>
            <person name="Wang L."/>
            <person name="Qu L."/>
            <person name="Liu H."/>
            <person name="Sun Y."/>
            <person name="Le M."/>
            <person name="Wang Q."/>
            <person name="Wei S."/>
            <person name="Zheng Y."/>
            <person name="Lin W."/>
            <person name="Duan Y."/>
            <person name="Cao H."/>
            <person name="Xiong S."/>
            <person name="Wang X."/>
            <person name="Wei L."/>
            <person name="Li C."/>
            <person name="Ma Q."/>
            <person name="Ju M."/>
            <person name="Zhao R."/>
            <person name="Li G."/>
            <person name="Mu C."/>
            <person name="Tian Q."/>
            <person name="Mei H."/>
            <person name="Zhang T."/>
            <person name="Gao T."/>
            <person name="Zhang H."/>
        </authorList>
    </citation>
    <scope>NUCLEOTIDE SEQUENCE</scope>
    <source>
        <strain evidence="14">K16</strain>
    </source>
</reference>
<evidence type="ECO:0000256" key="5">
    <source>
        <dbReference type="ARBA" id="ARBA00022692"/>
    </source>
</evidence>
<gene>
    <name evidence="14" type="ORF">Sango_2593700</name>
</gene>
<organism evidence="14 15">
    <name type="scientific">Sesamum angolense</name>
    <dbReference type="NCBI Taxonomy" id="2727404"/>
    <lineage>
        <taxon>Eukaryota</taxon>
        <taxon>Viridiplantae</taxon>
        <taxon>Streptophyta</taxon>
        <taxon>Embryophyta</taxon>
        <taxon>Tracheophyta</taxon>
        <taxon>Spermatophyta</taxon>
        <taxon>Magnoliopsida</taxon>
        <taxon>eudicotyledons</taxon>
        <taxon>Gunneridae</taxon>
        <taxon>Pentapetalae</taxon>
        <taxon>asterids</taxon>
        <taxon>lamiids</taxon>
        <taxon>Lamiales</taxon>
        <taxon>Pedaliaceae</taxon>
        <taxon>Sesamum</taxon>
    </lineage>
</organism>
<comment type="cofactor">
    <cofactor evidence="1">
        <name>heme b</name>
        <dbReference type="ChEBI" id="CHEBI:60344"/>
    </cofactor>
</comment>
<comment type="subcellular location">
    <subcellularLocation>
        <location evidence="2">Membrane</location>
        <topology evidence="2">Multi-pass membrane protein</topology>
    </subcellularLocation>
</comment>
<evidence type="ECO:0000313" key="14">
    <source>
        <dbReference type="EMBL" id="KAK4387231.1"/>
    </source>
</evidence>
<feature type="transmembrane region" description="Helical" evidence="12">
    <location>
        <begin position="181"/>
        <end position="201"/>
    </location>
</feature>
<dbReference type="GO" id="GO:0140575">
    <property type="term" value="F:transmembrane monodehydroascorbate reductase activity"/>
    <property type="evidence" value="ECO:0007669"/>
    <property type="project" value="InterPro"/>
</dbReference>
<keyword evidence="5 12" id="KW-0812">Transmembrane</keyword>
<dbReference type="InterPro" id="IPR006593">
    <property type="entry name" value="Cyt_b561/ferric_Rdtase_TM"/>
</dbReference>
<evidence type="ECO:0000256" key="7">
    <source>
        <dbReference type="ARBA" id="ARBA00022982"/>
    </source>
</evidence>
<keyword evidence="6" id="KW-0479">Metal-binding</keyword>